<comment type="subunit">
    <text evidence="10">Forms a ring-shaped head-to-tail homodimer around DNA.</text>
</comment>
<dbReference type="InterPro" id="IPR001001">
    <property type="entry name" value="DNA_polIII_beta"/>
</dbReference>
<sequence length="368" mass="41984">MHFSCPQRTLLNSINIVQKSVSTRTTLPILKGIYIEAQEHHLKLVATDLEVGIENLLDAEIISEGAFVIDAKLFGEIIRKLPDDDVEIKLIDSNQVFIKCQSAEFNVLCHNAEDFPELPSIDDKSNFSISNELFRNMIRQTVFATSQDESRPILTGVLMEIDEDSFNMVALDGYRLALRKGKIKSELNRKVVIPSRTLTELSRIISNDDEEDVEICLSENHAQFRFSNTKIISRLLEGEFINYKQIIPKEYKSRVKINTKSLLNSIERASLLAKEGKNNLVKFIVSDENMVITSNSELGKVHEEIIITLEGEEIEIAFNSKYFMDALKVFDEEEIYLNFTTNISPVIFKPVSNDHYTYLVLPIRLSSN</sequence>
<reference evidence="14 15" key="1">
    <citation type="submission" date="2019-10" db="EMBL/GenBank/DDBJ databases">
        <title>Alkaliphilus serpentinus sp. nov. and Alkaliphilus pronyensis sp. nov., two novel anaerobic alkaliphilic species isolated from the serpentinized-hosted hydrothermal field of the Prony Bay (New Caledonia).</title>
        <authorList>
            <person name="Postec A."/>
        </authorList>
    </citation>
    <scope>NUCLEOTIDE SEQUENCE [LARGE SCALE GENOMIC DNA]</scope>
    <source>
        <strain evidence="14 15">LacT</strain>
    </source>
</reference>
<dbReference type="GO" id="GO:0005737">
    <property type="term" value="C:cytoplasm"/>
    <property type="evidence" value="ECO:0007669"/>
    <property type="project" value="UniProtKB-SubCell"/>
</dbReference>
<dbReference type="OrthoDB" id="8421503at2"/>
<comment type="function">
    <text evidence="10">Confers DNA tethering and processivity to DNA polymerases and other proteins. Acts as a clamp, forming a ring around DNA (a reaction catalyzed by the clamp-loading complex) which diffuses in an ATP-independent manner freely and bidirectionally along dsDNA. Initially characterized for its ability to contact the catalytic subunit of DNA polymerase III (Pol III), a complex, multichain enzyme responsible for most of the replicative synthesis in bacteria; Pol III exhibits 3'-5' exonuclease proofreading activity. The beta chain is required for initiation of replication as well as for processivity of DNA replication.</text>
</comment>
<dbReference type="RefSeq" id="WP_151864860.1">
    <property type="nucleotide sequence ID" value="NZ_WBZB01000010.1"/>
</dbReference>
<dbReference type="GO" id="GO:0008408">
    <property type="term" value="F:3'-5' exonuclease activity"/>
    <property type="evidence" value="ECO:0007669"/>
    <property type="project" value="InterPro"/>
</dbReference>
<keyword evidence="6 10" id="KW-0548">Nucleotidyltransferase</keyword>
<keyword evidence="5 10" id="KW-0808">Transferase</keyword>
<evidence type="ECO:0000256" key="2">
    <source>
        <dbReference type="ARBA" id="ARBA00010752"/>
    </source>
</evidence>
<dbReference type="GO" id="GO:0006271">
    <property type="term" value="P:DNA strand elongation involved in DNA replication"/>
    <property type="evidence" value="ECO:0007669"/>
    <property type="project" value="TreeGrafter"/>
</dbReference>
<dbReference type="Gene3D" id="3.70.10.10">
    <property type="match status" value="1"/>
</dbReference>
<dbReference type="InterPro" id="IPR022635">
    <property type="entry name" value="DNA_polIII_beta_C"/>
</dbReference>
<protein>
    <recommendedName>
        <fullName evidence="3 10">Beta sliding clamp</fullName>
    </recommendedName>
</protein>
<feature type="domain" description="DNA polymerase III beta sliding clamp central" evidence="12">
    <location>
        <begin position="129"/>
        <end position="240"/>
    </location>
</feature>
<dbReference type="PANTHER" id="PTHR30478:SF0">
    <property type="entry name" value="BETA SLIDING CLAMP"/>
    <property type="match status" value="1"/>
</dbReference>
<dbReference type="GO" id="GO:0003677">
    <property type="term" value="F:DNA binding"/>
    <property type="evidence" value="ECO:0007669"/>
    <property type="project" value="UniProtKB-UniRule"/>
</dbReference>
<name>A0A833HQU7_9FIRM</name>
<keyword evidence="8 10" id="KW-0239">DNA-directed DNA polymerase</keyword>
<dbReference type="Proteomes" id="UP000465601">
    <property type="component" value="Unassembled WGS sequence"/>
</dbReference>
<dbReference type="GO" id="GO:0009360">
    <property type="term" value="C:DNA polymerase III complex"/>
    <property type="evidence" value="ECO:0007669"/>
    <property type="project" value="InterPro"/>
</dbReference>
<accession>A0A833HQU7</accession>
<organism evidence="14 15">
    <name type="scientific">Alkaliphilus serpentinus</name>
    <dbReference type="NCBI Taxonomy" id="1482731"/>
    <lineage>
        <taxon>Bacteria</taxon>
        <taxon>Bacillati</taxon>
        <taxon>Bacillota</taxon>
        <taxon>Clostridia</taxon>
        <taxon>Peptostreptococcales</taxon>
        <taxon>Natronincolaceae</taxon>
        <taxon>Alkaliphilus</taxon>
    </lineage>
</organism>
<evidence type="ECO:0000256" key="1">
    <source>
        <dbReference type="ARBA" id="ARBA00004496"/>
    </source>
</evidence>
<evidence type="ECO:0000256" key="6">
    <source>
        <dbReference type="ARBA" id="ARBA00022695"/>
    </source>
</evidence>
<evidence type="ECO:0000256" key="3">
    <source>
        <dbReference type="ARBA" id="ARBA00021035"/>
    </source>
</evidence>
<evidence type="ECO:0000259" key="13">
    <source>
        <dbReference type="Pfam" id="PF02768"/>
    </source>
</evidence>
<dbReference type="InterPro" id="IPR022637">
    <property type="entry name" value="DNA_polIII_beta_cen"/>
</dbReference>
<dbReference type="SUPFAM" id="SSF55979">
    <property type="entry name" value="DNA clamp"/>
    <property type="match status" value="3"/>
</dbReference>
<dbReference type="Pfam" id="PF02768">
    <property type="entry name" value="DNA_pol3_beta_3"/>
    <property type="match status" value="1"/>
</dbReference>
<evidence type="ECO:0000313" key="14">
    <source>
        <dbReference type="EMBL" id="KAB3532223.1"/>
    </source>
</evidence>
<keyword evidence="15" id="KW-1185">Reference proteome</keyword>
<dbReference type="PANTHER" id="PTHR30478">
    <property type="entry name" value="DNA POLYMERASE III SUBUNIT BETA"/>
    <property type="match status" value="1"/>
</dbReference>
<evidence type="ECO:0000259" key="12">
    <source>
        <dbReference type="Pfam" id="PF02767"/>
    </source>
</evidence>
<comment type="caution">
    <text evidence="14">The sequence shown here is derived from an EMBL/GenBank/DDBJ whole genome shotgun (WGS) entry which is preliminary data.</text>
</comment>
<comment type="subcellular location">
    <subcellularLocation>
        <location evidence="1 10">Cytoplasm</location>
    </subcellularLocation>
</comment>
<evidence type="ECO:0000256" key="5">
    <source>
        <dbReference type="ARBA" id="ARBA00022679"/>
    </source>
</evidence>
<evidence type="ECO:0000313" key="15">
    <source>
        <dbReference type="Proteomes" id="UP000465601"/>
    </source>
</evidence>
<dbReference type="InterPro" id="IPR022634">
    <property type="entry name" value="DNA_polIII_beta_N"/>
</dbReference>
<evidence type="ECO:0000256" key="7">
    <source>
        <dbReference type="ARBA" id="ARBA00022705"/>
    </source>
</evidence>
<proteinExistence type="inferred from homology"/>
<feature type="domain" description="DNA polymerase III beta sliding clamp C-terminal" evidence="13">
    <location>
        <begin position="244"/>
        <end position="364"/>
    </location>
</feature>
<dbReference type="Gene3D" id="3.10.150.10">
    <property type="entry name" value="DNA Polymerase III, subunit A, domain 2"/>
    <property type="match status" value="1"/>
</dbReference>
<dbReference type="InterPro" id="IPR046938">
    <property type="entry name" value="DNA_clamp_sf"/>
</dbReference>
<dbReference type="NCBIfam" id="TIGR00663">
    <property type="entry name" value="dnan"/>
    <property type="match status" value="1"/>
</dbReference>
<feature type="domain" description="DNA polymerase III beta sliding clamp N-terminal" evidence="11">
    <location>
        <begin position="1"/>
        <end position="119"/>
    </location>
</feature>
<dbReference type="PIRSF" id="PIRSF000804">
    <property type="entry name" value="DNA_pol_III_b"/>
    <property type="match status" value="1"/>
</dbReference>
<evidence type="ECO:0000259" key="11">
    <source>
        <dbReference type="Pfam" id="PF00712"/>
    </source>
</evidence>
<keyword evidence="4 10" id="KW-0963">Cytoplasm</keyword>
<evidence type="ECO:0000256" key="4">
    <source>
        <dbReference type="ARBA" id="ARBA00022490"/>
    </source>
</evidence>
<dbReference type="SMART" id="SM00480">
    <property type="entry name" value="POL3Bc"/>
    <property type="match status" value="1"/>
</dbReference>
<evidence type="ECO:0000256" key="8">
    <source>
        <dbReference type="ARBA" id="ARBA00022932"/>
    </source>
</evidence>
<comment type="similarity">
    <text evidence="2 10">Belongs to the beta sliding clamp family.</text>
</comment>
<dbReference type="Pfam" id="PF02767">
    <property type="entry name" value="DNA_pol3_beta_2"/>
    <property type="match status" value="1"/>
</dbReference>
<keyword evidence="7 10" id="KW-0235">DNA replication</keyword>
<keyword evidence="9" id="KW-0238">DNA-binding</keyword>
<gene>
    <name evidence="14" type="ORF">F8153_02930</name>
</gene>
<dbReference type="EMBL" id="WBZB01000010">
    <property type="protein sequence ID" value="KAB3532223.1"/>
    <property type="molecule type" value="Genomic_DNA"/>
</dbReference>
<evidence type="ECO:0000256" key="10">
    <source>
        <dbReference type="PIRNR" id="PIRNR000804"/>
    </source>
</evidence>
<evidence type="ECO:0000256" key="9">
    <source>
        <dbReference type="ARBA" id="ARBA00023125"/>
    </source>
</evidence>
<dbReference type="GO" id="GO:0003887">
    <property type="term" value="F:DNA-directed DNA polymerase activity"/>
    <property type="evidence" value="ECO:0007669"/>
    <property type="project" value="UniProtKB-UniRule"/>
</dbReference>
<dbReference type="Pfam" id="PF00712">
    <property type="entry name" value="DNA_pol3_beta"/>
    <property type="match status" value="1"/>
</dbReference>
<dbReference type="AlphaFoldDB" id="A0A833HQU7"/>
<dbReference type="CDD" id="cd00140">
    <property type="entry name" value="beta_clamp"/>
    <property type="match status" value="1"/>
</dbReference>